<dbReference type="EMBL" id="OQ790078">
    <property type="protein sequence ID" value="WJE88280.1"/>
    <property type="molecule type" value="Genomic_DNA"/>
</dbReference>
<reference evidence="2" key="1">
    <citation type="journal article" date="2024" name="Can. J. Microbiol.">
        <title>Biological and genomic characteristics of three novel bacteriophages and a phage-plasmid of Klebsiella pneumoniae.</title>
        <authorList>
            <person name="Uskudar-Guclu A."/>
            <person name="Unlu S."/>
            <person name="Salih-Dogan H."/>
            <person name="Yalcin S."/>
            <person name="Basustaoglu A."/>
        </authorList>
    </citation>
    <scope>NUCLEOTIDE SEQUENCE</scope>
</reference>
<name>A0AAT9V518_9CAUD</name>
<evidence type="ECO:0000256" key="1">
    <source>
        <dbReference type="SAM" id="MobiDB-lite"/>
    </source>
</evidence>
<feature type="region of interest" description="Disordered" evidence="1">
    <location>
        <begin position="1"/>
        <end position="21"/>
    </location>
</feature>
<accession>A0AAT9V518</accession>
<sequence>MRQFWMGQARPSGRPARKSAPAGRVTQFFPLPPACRLRVASLFPLQPAVRGFHGPSAARLPWV</sequence>
<evidence type="ECO:0000313" key="2">
    <source>
        <dbReference type="EMBL" id="WJE88280.1"/>
    </source>
</evidence>
<protein>
    <submittedName>
        <fullName evidence="2">Uncharacterized protein</fullName>
    </submittedName>
</protein>
<organism evidence="2">
    <name type="scientific">Klebsiella phage Kpn74</name>
    <dbReference type="NCBI Taxonomy" id="3044026"/>
    <lineage>
        <taxon>Viruses</taxon>
        <taxon>Duplodnaviria</taxon>
        <taxon>Heunggongvirae</taxon>
        <taxon>Uroviricota</taxon>
        <taxon>Caudoviricetes</taxon>
    </lineage>
</organism>
<proteinExistence type="predicted"/>